<dbReference type="EMBL" id="HBUE01353932">
    <property type="protein sequence ID" value="CAG6604737.1"/>
    <property type="molecule type" value="Transcribed_RNA"/>
</dbReference>
<evidence type="ECO:0000313" key="1">
    <source>
        <dbReference type="EMBL" id="CAG6604737.1"/>
    </source>
</evidence>
<reference evidence="1" key="1">
    <citation type="submission" date="2021-05" db="EMBL/GenBank/DDBJ databases">
        <authorList>
            <person name="Alioto T."/>
            <person name="Alioto T."/>
            <person name="Gomez Garrido J."/>
        </authorList>
    </citation>
    <scope>NUCLEOTIDE SEQUENCE</scope>
</reference>
<dbReference type="EMBL" id="HBUE01246788">
    <property type="protein sequence ID" value="CAG6552421.1"/>
    <property type="molecule type" value="Transcribed_RNA"/>
</dbReference>
<protein>
    <submittedName>
        <fullName evidence="1">(northern house mosquito) hypothetical protein</fullName>
    </submittedName>
</protein>
<organism evidence="1">
    <name type="scientific">Culex pipiens</name>
    <name type="common">House mosquito</name>
    <dbReference type="NCBI Taxonomy" id="7175"/>
    <lineage>
        <taxon>Eukaryota</taxon>
        <taxon>Metazoa</taxon>
        <taxon>Ecdysozoa</taxon>
        <taxon>Arthropoda</taxon>
        <taxon>Hexapoda</taxon>
        <taxon>Insecta</taxon>
        <taxon>Pterygota</taxon>
        <taxon>Neoptera</taxon>
        <taxon>Endopterygota</taxon>
        <taxon>Diptera</taxon>
        <taxon>Nematocera</taxon>
        <taxon>Culicoidea</taxon>
        <taxon>Culicidae</taxon>
        <taxon>Culicinae</taxon>
        <taxon>Culicini</taxon>
        <taxon>Culex</taxon>
        <taxon>Culex</taxon>
    </lineage>
</organism>
<proteinExistence type="predicted"/>
<sequence>MSPGVETIRRRRAFLALIVLGVNRRDRFDGDAPRPESSNECQRFLADLSVTTGGGGGAIAGTTCSSGSTLGALDDPLISWYDCMDGSMMSSSEIPDLARVTTRARISASSSTGFSNFSCSVQIISLRTWAKRSLKSSASSGRDAVDTSCTLNGASGALRVTSVAGRLTYSANCSKDILAAPSAAAGTFSWKSSPSITSPASRTAGSKRLKRGFRYWITAYGRSS</sequence>
<dbReference type="AlphaFoldDB" id="A0A8D8LG04"/>
<accession>A0A8D8LG04</accession>
<name>A0A8D8LG04_CULPI</name>